<keyword evidence="2" id="KW-0812">Transmembrane</keyword>
<keyword evidence="4" id="KW-1185">Reference proteome</keyword>
<keyword evidence="2" id="KW-1133">Transmembrane helix</keyword>
<accession>A0ABU6SEY8</accession>
<protein>
    <submittedName>
        <fullName evidence="3">Uncharacterized protein</fullName>
    </submittedName>
</protein>
<proteinExistence type="predicted"/>
<feature type="compositionally biased region" description="Basic and acidic residues" evidence="1">
    <location>
        <begin position="16"/>
        <end position="27"/>
    </location>
</feature>
<feature type="transmembrane region" description="Helical" evidence="2">
    <location>
        <begin position="125"/>
        <end position="151"/>
    </location>
</feature>
<dbReference type="PANTHER" id="PTHR35508">
    <property type="entry name" value="VOLTAGE-DEPENDENT L-TYPE CALCIUM CHANNEL SUBUNIT"/>
    <property type="match status" value="1"/>
</dbReference>
<comment type="caution">
    <text evidence="3">The sequence shown here is derived from an EMBL/GenBank/DDBJ whole genome shotgun (WGS) entry which is preliminary data.</text>
</comment>
<organism evidence="3 4">
    <name type="scientific">Stylosanthes scabra</name>
    <dbReference type="NCBI Taxonomy" id="79078"/>
    <lineage>
        <taxon>Eukaryota</taxon>
        <taxon>Viridiplantae</taxon>
        <taxon>Streptophyta</taxon>
        <taxon>Embryophyta</taxon>
        <taxon>Tracheophyta</taxon>
        <taxon>Spermatophyta</taxon>
        <taxon>Magnoliopsida</taxon>
        <taxon>eudicotyledons</taxon>
        <taxon>Gunneridae</taxon>
        <taxon>Pentapetalae</taxon>
        <taxon>rosids</taxon>
        <taxon>fabids</taxon>
        <taxon>Fabales</taxon>
        <taxon>Fabaceae</taxon>
        <taxon>Papilionoideae</taxon>
        <taxon>50 kb inversion clade</taxon>
        <taxon>dalbergioids sensu lato</taxon>
        <taxon>Dalbergieae</taxon>
        <taxon>Pterocarpus clade</taxon>
        <taxon>Stylosanthes</taxon>
    </lineage>
</organism>
<dbReference type="EMBL" id="JASCZI010060639">
    <property type="protein sequence ID" value="MED6134866.1"/>
    <property type="molecule type" value="Genomic_DNA"/>
</dbReference>
<dbReference type="PANTHER" id="PTHR35508:SF3">
    <property type="entry name" value="PROTEIN, PUTATIVE-RELATED"/>
    <property type="match status" value="1"/>
</dbReference>
<gene>
    <name evidence="3" type="ORF">PIB30_040957</name>
</gene>
<feature type="transmembrane region" description="Helical" evidence="2">
    <location>
        <begin position="157"/>
        <end position="188"/>
    </location>
</feature>
<feature type="region of interest" description="Disordered" evidence="1">
    <location>
        <begin position="1"/>
        <end position="27"/>
    </location>
</feature>
<name>A0ABU6SEY8_9FABA</name>
<sequence length="222" mass="24313">MASEKPEPPFAELPDEEHRMPNNNKKKDEVKLHRVLNDVVSLILFPEPANTAPLLNRITASFSRNAPLIPEASRNTARGILHWTRAGSPLRSLLLISVGTISLLTLTGLLVFTLFFLFATINAVIVSLLISLAVAGGCLAFFFACVAAIYVAALSVAIFAISMVIFWTIVAVMVTTAWIGFFYTVWLVTRKSLELTKRSLSVTGSAISTYSAAWGTRNFKHD</sequence>
<evidence type="ECO:0000313" key="4">
    <source>
        <dbReference type="Proteomes" id="UP001341840"/>
    </source>
</evidence>
<evidence type="ECO:0000256" key="2">
    <source>
        <dbReference type="SAM" id="Phobius"/>
    </source>
</evidence>
<keyword evidence="2" id="KW-0472">Membrane</keyword>
<evidence type="ECO:0000313" key="3">
    <source>
        <dbReference type="EMBL" id="MED6134866.1"/>
    </source>
</evidence>
<reference evidence="3 4" key="1">
    <citation type="journal article" date="2023" name="Plants (Basel)">
        <title>Bridging the Gap: Combining Genomics and Transcriptomics Approaches to Understand Stylosanthes scabra, an Orphan Legume from the Brazilian Caatinga.</title>
        <authorList>
            <person name="Ferreira-Neto J.R.C."/>
            <person name="da Silva M.D."/>
            <person name="Binneck E."/>
            <person name="de Melo N.F."/>
            <person name="da Silva R.H."/>
            <person name="de Melo A.L.T.M."/>
            <person name="Pandolfi V."/>
            <person name="Bustamante F.O."/>
            <person name="Brasileiro-Vidal A.C."/>
            <person name="Benko-Iseppon A.M."/>
        </authorList>
    </citation>
    <scope>NUCLEOTIDE SEQUENCE [LARGE SCALE GENOMIC DNA]</scope>
    <source>
        <tissue evidence="3">Leaves</tissue>
    </source>
</reference>
<dbReference type="Proteomes" id="UP001341840">
    <property type="component" value="Unassembled WGS sequence"/>
</dbReference>
<evidence type="ECO:0000256" key="1">
    <source>
        <dbReference type="SAM" id="MobiDB-lite"/>
    </source>
</evidence>